<dbReference type="OrthoDB" id="687730at2759"/>
<reference evidence="1 2" key="1">
    <citation type="journal article" date="2019" name="Sci. Rep.">
        <title>A high-quality genome of Eragrostis curvula grass provides insights into Poaceae evolution and supports new strategies to enhance forage quality.</title>
        <authorList>
            <person name="Carballo J."/>
            <person name="Santos B.A.C.M."/>
            <person name="Zappacosta D."/>
            <person name="Garbus I."/>
            <person name="Selva J.P."/>
            <person name="Gallo C.A."/>
            <person name="Diaz A."/>
            <person name="Albertini E."/>
            <person name="Caccamo M."/>
            <person name="Echenique V."/>
        </authorList>
    </citation>
    <scope>NUCLEOTIDE SEQUENCE [LARGE SCALE GENOMIC DNA]</scope>
    <source>
        <strain evidence="2">cv. Victoria</strain>
        <tissue evidence="1">Leaf</tissue>
    </source>
</reference>
<dbReference type="PANTHER" id="PTHR10579">
    <property type="entry name" value="CALCIUM-ACTIVATED CHLORIDE CHANNEL REGULATOR"/>
    <property type="match status" value="1"/>
</dbReference>
<dbReference type="PANTHER" id="PTHR10579:SF135">
    <property type="entry name" value="OS12G0203500 PROTEIN"/>
    <property type="match status" value="1"/>
</dbReference>
<dbReference type="InterPro" id="IPR036465">
    <property type="entry name" value="vWFA_dom_sf"/>
</dbReference>
<accession>A0A5J9VLY6</accession>
<dbReference type="InterPro" id="IPR051266">
    <property type="entry name" value="CLCR"/>
</dbReference>
<evidence type="ECO:0008006" key="3">
    <source>
        <dbReference type="Google" id="ProtNLM"/>
    </source>
</evidence>
<evidence type="ECO:0000313" key="1">
    <source>
        <dbReference type="EMBL" id="TVU36476.1"/>
    </source>
</evidence>
<feature type="non-terminal residue" evidence="1">
    <location>
        <position position="1"/>
    </location>
</feature>
<gene>
    <name evidence="1" type="ORF">EJB05_18412</name>
</gene>
<organism evidence="1 2">
    <name type="scientific">Eragrostis curvula</name>
    <name type="common">weeping love grass</name>
    <dbReference type="NCBI Taxonomy" id="38414"/>
    <lineage>
        <taxon>Eukaryota</taxon>
        <taxon>Viridiplantae</taxon>
        <taxon>Streptophyta</taxon>
        <taxon>Embryophyta</taxon>
        <taxon>Tracheophyta</taxon>
        <taxon>Spermatophyta</taxon>
        <taxon>Magnoliopsida</taxon>
        <taxon>Liliopsida</taxon>
        <taxon>Poales</taxon>
        <taxon>Poaceae</taxon>
        <taxon>PACMAD clade</taxon>
        <taxon>Chloridoideae</taxon>
        <taxon>Eragrostideae</taxon>
        <taxon>Eragrostidinae</taxon>
        <taxon>Eragrostis</taxon>
    </lineage>
</organism>
<dbReference type="Proteomes" id="UP000324897">
    <property type="component" value="Unassembled WGS sequence"/>
</dbReference>
<dbReference type="SUPFAM" id="SSF53300">
    <property type="entry name" value="vWA-like"/>
    <property type="match status" value="1"/>
</dbReference>
<evidence type="ECO:0000313" key="2">
    <source>
        <dbReference type="Proteomes" id="UP000324897"/>
    </source>
</evidence>
<name>A0A5J9VLY6_9POAL</name>
<proteinExistence type="predicted"/>
<dbReference type="EMBL" id="RWGY01000009">
    <property type="protein sequence ID" value="TVU36476.1"/>
    <property type="molecule type" value="Genomic_DNA"/>
</dbReference>
<dbReference type="Gramene" id="TVU36476">
    <property type="protein sequence ID" value="TVU36476"/>
    <property type="gene ID" value="EJB05_18412"/>
</dbReference>
<sequence>MGGQAAFTSDCAHMFPLHCVLGSATCPSCAAPWNNRPATASRFSAVFPAPRPVYPPPPAWVGQPNPFSFQPSVAFNDDEPVEPPLEGWEVVPEAAAAHNGVLVLNTHCEHPAVARDAAHDNFAVLAMGFVIDKLGPGDRLSVVTFSCNARRIIRLTRMSEDGKALAKSAVESLRASGSTNIGDGLRVAAQSGCYESRVDADGRAASVDVGELYAEEERRFLLFDAATGQSVDVTGEDAVVQRPVVVSDTEPSVDVARERFRVEATEDIAAAREAAERGEYAEAARILNRRQEASPAAGLAGDARCAALVAELRELSARVANRVSPGAFPPHMPGAPNPMPTYGAPQPVPGLPMADLMATYGAGPPQPPPSFGSAYATPAMRCMVESSRKRREQRH</sequence>
<protein>
    <recommendedName>
        <fullName evidence="3">VWFA domain-containing protein</fullName>
    </recommendedName>
</protein>
<dbReference type="AlphaFoldDB" id="A0A5J9VLY6"/>
<keyword evidence="2" id="KW-1185">Reference proteome</keyword>
<dbReference type="Gene3D" id="3.40.50.410">
    <property type="entry name" value="von Willebrand factor, type A domain"/>
    <property type="match status" value="1"/>
</dbReference>
<comment type="caution">
    <text evidence="1">The sequence shown here is derived from an EMBL/GenBank/DDBJ whole genome shotgun (WGS) entry which is preliminary data.</text>
</comment>